<dbReference type="PROSITE" id="PS51375">
    <property type="entry name" value="PPR"/>
    <property type="match status" value="1"/>
</dbReference>
<gene>
    <name evidence="3" type="ORF">PaG_02282</name>
</gene>
<dbReference type="PANTHER" id="PTHR47938:SF35">
    <property type="entry name" value="PENTATRICOPEPTIDE REPEAT-CONTAINING PROTEIN 4, MITOCHONDRIAL-RELATED"/>
    <property type="match status" value="1"/>
</dbReference>
<name>W3VR42_MOEAP</name>
<evidence type="ECO:0000256" key="1">
    <source>
        <dbReference type="PROSITE-ProRule" id="PRU00708"/>
    </source>
</evidence>
<sequence>MAGACAVLCRQPQAHPIVLEPDSLSGLISLVASPPLRQRHQLCLGLSLPSLDAPVHRPAGQLRVEALHTLENPHYLPKPHSRAPQPSKPTIAASSPAKWAADGGMRRRGFFEALPILQGPHFFQSPENLLLAASTRHSFRSTRRYRKEQQHDDCKAGPLTGKSPKQAASFSPARSDAKDCECKGRWLAPVAIMLPFLLPSASLARATPQLARQLQSIIKRRHIGPCLRCASNVAGRASRAGSEQEDLGESDDPPHVHSHRGRQTPFSHFFDRRVPVTPPIQEPRFGDSKASYDITAASRQATTALRRAVSSGSSTEIIDSYDNLVRTYHKHLQDVTSSSSKLLAPSEVGFPLRKDDIQNAIETLLLNARKQGPIPPQIAEACRRMFQDLSRLFAFKIAANDLHRQLYCVSRSTDVDQVSAFRELRESYPDWKVAPFRWGMIISPLARRACYDQAIDVWQEMMEAGVQSDVRLRETMVNLCLESQDTPARARLEGLAQGADETAFHTCIVVVEGLCNFAARVLEVDEELLLRLRTHASHLRGLLESRAPDEACTAARAALLRFEAVDAGLTQAPETASRAHEPQSPDQRAIEELLLGLHGDELNSVQSSDEAVELLDRVLAATDKGRTIHPDDQCYHLLMLGLLNTRGSDIHAIPAEDAEDGATQSRALPSPNQVREAQLLYDHARAIGASPSSQLVVPLLRACCEAFIPSISAAIKLVSDMLDHRAVRKATNEVPSRNTDRVGMDVIGPVLNACVRTRDVAAARGLLSRLQSARIAIDVDDKALLIRPLVGMASSWSEAFEIYRALSRLPISSTCESTGLDTRGYTELRRSLFGLCFTEDRGRGERVMLAAPPEDLLGVLQDMRADGYPPTCAVYTAVLDYYSKTQPPSAAGVAATHAMIKWDEKLEPDLPLVNALMNAYNRIDEPTIVLAIWESLLATRQEIDAVTLTVFFDTAGRHGLLTLARKVVGTVQRAEHEAKERGAKRRTPMNKGAWDAWLECLARCGRLEEAIEVAFGEMRTTLLRQAIEWHDLDEDGDAAGTVAEILVRSMQAPVRDRNGHIVGPDAKTFGTLLKFAARERDRRQRRRTGRESPIWHTLRTRLREELSWLYPQVRHIGESTQA</sequence>
<protein>
    <recommendedName>
        <fullName evidence="5">Pentatricopeptide repeat domain-containing protein</fullName>
    </recommendedName>
</protein>
<dbReference type="AlphaFoldDB" id="W3VR42"/>
<evidence type="ECO:0000313" key="4">
    <source>
        <dbReference type="Proteomes" id="UP000019462"/>
    </source>
</evidence>
<evidence type="ECO:0000313" key="3">
    <source>
        <dbReference type="EMBL" id="ETS63950.1"/>
    </source>
</evidence>
<dbReference type="EMBL" id="AWNI01000008">
    <property type="protein sequence ID" value="ETS63950.1"/>
    <property type="molecule type" value="Genomic_DNA"/>
</dbReference>
<feature type="repeat" description="PPR" evidence="1">
    <location>
        <begin position="990"/>
        <end position="1025"/>
    </location>
</feature>
<dbReference type="InterPro" id="IPR002885">
    <property type="entry name" value="PPR_rpt"/>
</dbReference>
<dbReference type="Gene3D" id="1.25.40.10">
    <property type="entry name" value="Tetratricopeptide repeat domain"/>
    <property type="match status" value="2"/>
</dbReference>
<dbReference type="Proteomes" id="UP000019462">
    <property type="component" value="Unassembled WGS sequence"/>
</dbReference>
<accession>W3VR42</accession>
<feature type="region of interest" description="Disordered" evidence="2">
    <location>
        <begin position="75"/>
        <end position="98"/>
    </location>
</feature>
<reference evidence="3 4" key="1">
    <citation type="journal article" date="2014" name="Genome Announc.">
        <title>Genome sequence of the basidiomycetous fungus Pseudozyma aphidis DSM70725, an efficient producer of biosurfactant mannosylerythritol lipids.</title>
        <authorList>
            <person name="Lorenz S."/>
            <person name="Guenther M."/>
            <person name="Grumaz C."/>
            <person name="Rupp S."/>
            <person name="Zibek S."/>
            <person name="Sohn K."/>
        </authorList>
    </citation>
    <scope>NUCLEOTIDE SEQUENCE [LARGE SCALE GENOMIC DNA]</scope>
    <source>
        <strain evidence="4">ATCC 32657 / CBS 517.83 / DSM 70725 / JCM 10318 / NBRC 10182 / NRRL Y-7954 / St-0401</strain>
    </source>
</reference>
<proteinExistence type="predicted"/>
<evidence type="ECO:0008006" key="5">
    <source>
        <dbReference type="Google" id="ProtNLM"/>
    </source>
</evidence>
<dbReference type="PANTHER" id="PTHR47938">
    <property type="entry name" value="RESPIRATORY COMPLEX I CHAPERONE (CIA84), PUTATIVE (AFU_ORTHOLOGUE AFUA_2G06020)-RELATED"/>
    <property type="match status" value="1"/>
</dbReference>
<feature type="region of interest" description="Disordered" evidence="2">
    <location>
        <begin position="141"/>
        <end position="174"/>
    </location>
</feature>
<evidence type="ECO:0000256" key="2">
    <source>
        <dbReference type="SAM" id="MobiDB-lite"/>
    </source>
</evidence>
<dbReference type="GO" id="GO:0005739">
    <property type="term" value="C:mitochondrion"/>
    <property type="evidence" value="ECO:0007669"/>
    <property type="project" value="TreeGrafter"/>
</dbReference>
<dbReference type="HOGENOM" id="CLU_013899_0_0_1"/>
<dbReference type="GO" id="GO:0003729">
    <property type="term" value="F:mRNA binding"/>
    <property type="evidence" value="ECO:0007669"/>
    <property type="project" value="TreeGrafter"/>
</dbReference>
<dbReference type="InterPro" id="IPR011990">
    <property type="entry name" value="TPR-like_helical_dom_sf"/>
</dbReference>
<comment type="caution">
    <text evidence="3">The sequence shown here is derived from an EMBL/GenBank/DDBJ whole genome shotgun (WGS) entry which is preliminary data.</text>
</comment>
<dbReference type="OrthoDB" id="185373at2759"/>
<feature type="region of interest" description="Disordered" evidence="2">
    <location>
        <begin position="237"/>
        <end position="272"/>
    </location>
</feature>
<keyword evidence="4" id="KW-1185">Reference proteome</keyword>
<organism evidence="3 4">
    <name type="scientific">Moesziomyces aphidis</name>
    <name type="common">Pseudozyma aphidis</name>
    <dbReference type="NCBI Taxonomy" id="84754"/>
    <lineage>
        <taxon>Eukaryota</taxon>
        <taxon>Fungi</taxon>
        <taxon>Dikarya</taxon>
        <taxon>Basidiomycota</taxon>
        <taxon>Ustilaginomycotina</taxon>
        <taxon>Ustilaginomycetes</taxon>
        <taxon>Ustilaginales</taxon>
        <taxon>Ustilaginaceae</taxon>
        <taxon>Moesziomyces</taxon>
    </lineage>
</organism>
<dbReference type="GO" id="GO:0140053">
    <property type="term" value="P:mitochondrial gene expression"/>
    <property type="evidence" value="ECO:0007669"/>
    <property type="project" value="TreeGrafter"/>
</dbReference>